<dbReference type="PANTHER" id="PTHR48038">
    <property type="entry name" value="RIBONUCLEOPROTEIN RB97D"/>
    <property type="match status" value="1"/>
</dbReference>
<dbReference type="CDD" id="cd12337">
    <property type="entry name" value="RRM1_SRSF4_like"/>
    <property type="match status" value="1"/>
</dbReference>
<evidence type="ECO:0000313" key="7">
    <source>
        <dbReference type="EnsemblMetazoa" id="CJA00442.1"/>
    </source>
</evidence>
<dbReference type="GO" id="GO:0003723">
    <property type="term" value="F:RNA binding"/>
    <property type="evidence" value="ECO:0007669"/>
    <property type="project" value="UniProtKB-UniRule"/>
</dbReference>
<evidence type="ECO:0000256" key="3">
    <source>
        <dbReference type="ARBA" id="ARBA00023242"/>
    </source>
</evidence>
<reference evidence="7" key="2">
    <citation type="submission" date="2022-06" db="UniProtKB">
        <authorList>
            <consortium name="EnsemblMetazoa"/>
        </authorList>
    </citation>
    <scope>IDENTIFICATION</scope>
    <source>
        <strain evidence="7">DF5081</strain>
    </source>
</reference>
<feature type="compositionally biased region" description="Basic and acidic residues" evidence="5">
    <location>
        <begin position="285"/>
        <end position="307"/>
    </location>
</feature>
<keyword evidence="8" id="KW-1185">Reference proteome</keyword>
<dbReference type="Pfam" id="PF00076">
    <property type="entry name" value="RRM_1"/>
    <property type="match status" value="2"/>
</dbReference>
<feature type="domain" description="RRM" evidence="6">
    <location>
        <begin position="4"/>
        <end position="74"/>
    </location>
</feature>
<feature type="region of interest" description="Disordered" evidence="5">
    <location>
        <begin position="69"/>
        <end position="120"/>
    </location>
</feature>
<keyword evidence="3" id="KW-0539">Nucleus</keyword>
<dbReference type="GO" id="GO:0005634">
    <property type="term" value="C:nucleus"/>
    <property type="evidence" value="ECO:0007669"/>
    <property type="project" value="UniProtKB-SubCell"/>
</dbReference>
<dbReference type="Gene3D" id="3.30.70.330">
    <property type="match status" value="2"/>
</dbReference>
<evidence type="ECO:0000259" key="6">
    <source>
        <dbReference type="PROSITE" id="PS50102"/>
    </source>
</evidence>
<dbReference type="AlphaFoldDB" id="A0A8R1HG70"/>
<dbReference type="InterPro" id="IPR000504">
    <property type="entry name" value="RRM_dom"/>
</dbReference>
<evidence type="ECO:0000256" key="4">
    <source>
        <dbReference type="PROSITE-ProRule" id="PRU00176"/>
    </source>
</evidence>
<sequence length="399" mass="44720">MSAARIYIGRLTPRVTEGDVEHFFRGYGKIRDVLLKNGFGFVEFDDKRDAEDAVYDLNGKELGGERVILDYSKPRGGGPGGRGGPRVSSYGSGGGGGRFDRGGGGGGDRRRDSRYGRPYSTRHRVIVENLSSRISWQDLKDQVRRNGVEPTYAEAHKRPNEALLCFATSSDLKRCIEKCDGLNLNGRKVKMIDDSQAGSGRSRSRSRSNSRGRGRRRSRSRSSSRSKSRSKSRSRSRSRSPPTKRSKRESKSRSRSRSASRSRSRSAERLVCFTTHDDLREAMNKLQGEELNGRKLKCTDESRDRSRSRSPRRRSRSRSNSRSRSPPPRRRSPSSGSDRNRSASPKRRSDKRARSVSKSRSRSGGRRSRTSSPPNRSPSPRKTRRDGSSPRSGSATPDH</sequence>
<evidence type="ECO:0000256" key="5">
    <source>
        <dbReference type="SAM" id="MobiDB-lite"/>
    </source>
</evidence>
<accession>A0A8R1HG70</accession>
<feature type="compositionally biased region" description="Gly residues" evidence="5">
    <location>
        <begin position="75"/>
        <end position="84"/>
    </location>
</feature>
<dbReference type="SMART" id="SM00360">
    <property type="entry name" value="RRM"/>
    <property type="match status" value="2"/>
</dbReference>
<feature type="region of interest" description="Disordered" evidence="5">
    <location>
        <begin position="285"/>
        <end position="399"/>
    </location>
</feature>
<dbReference type="PROSITE" id="PS50102">
    <property type="entry name" value="RRM"/>
    <property type="match status" value="1"/>
</dbReference>
<feature type="compositionally biased region" description="Gly residues" evidence="5">
    <location>
        <begin position="91"/>
        <end position="106"/>
    </location>
</feature>
<dbReference type="Proteomes" id="UP000005237">
    <property type="component" value="Unassembled WGS sequence"/>
</dbReference>
<name>A0A8R1HG70_CAEJA</name>
<dbReference type="SUPFAM" id="SSF54928">
    <property type="entry name" value="RNA-binding domain, RBD"/>
    <property type="match status" value="2"/>
</dbReference>
<protein>
    <submittedName>
        <fullName evidence="7">RRM domain-containing protein</fullName>
    </submittedName>
</protein>
<feature type="compositionally biased region" description="Basic residues" evidence="5">
    <location>
        <begin position="308"/>
        <end position="332"/>
    </location>
</feature>
<organism evidence="7 8">
    <name type="scientific">Caenorhabditis japonica</name>
    <dbReference type="NCBI Taxonomy" id="281687"/>
    <lineage>
        <taxon>Eukaryota</taxon>
        <taxon>Metazoa</taxon>
        <taxon>Ecdysozoa</taxon>
        <taxon>Nematoda</taxon>
        <taxon>Chromadorea</taxon>
        <taxon>Rhabditida</taxon>
        <taxon>Rhabditina</taxon>
        <taxon>Rhabditomorpha</taxon>
        <taxon>Rhabditoidea</taxon>
        <taxon>Rhabditidae</taxon>
        <taxon>Peloderinae</taxon>
        <taxon>Caenorhabditis</taxon>
    </lineage>
</organism>
<evidence type="ECO:0000256" key="1">
    <source>
        <dbReference type="ARBA" id="ARBA00004123"/>
    </source>
</evidence>
<evidence type="ECO:0000256" key="2">
    <source>
        <dbReference type="ARBA" id="ARBA00022884"/>
    </source>
</evidence>
<feature type="compositionally biased region" description="Polar residues" evidence="5">
    <location>
        <begin position="389"/>
        <end position="399"/>
    </location>
</feature>
<feature type="compositionally biased region" description="Basic residues" evidence="5">
    <location>
        <begin position="344"/>
        <end position="369"/>
    </location>
</feature>
<reference evidence="8" key="1">
    <citation type="submission" date="2010-08" db="EMBL/GenBank/DDBJ databases">
        <authorList>
            <consortium name="Caenorhabditis japonica Sequencing Consortium"/>
            <person name="Wilson R.K."/>
        </authorList>
    </citation>
    <scope>NUCLEOTIDE SEQUENCE [LARGE SCALE GENOMIC DNA]</scope>
    <source>
        <strain evidence="8">DF5081</strain>
    </source>
</reference>
<feature type="compositionally biased region" description="Basic residues" evidence="5">
    <location>
        <begin position="202"/>
        <end position="264"/>
    </location>
</feature>
<dbReference type="CDD" id="cd12339">
    <property type="entry name" value="RRM2_SRSF1_4_like"/>
    <property type="match status" value="1"/>
</dbReference>
<keyword evidence="2 4" id="KW-0694">RNA-binding</keyword>
<comment type="subcellular location">
    <subcellularLocation>
        <location evidence="1">Nucleus</location>
    </subcellularLocation>
</comment>
<dbReference type="PANTHER" id="PTHR48038:SF3">
    <property type="entry name" value="SPLICING FACTOR, ARGININE_SERINE-RICH 1-RELATED"/>
    <property type="match status" value="1"/>
</dbReference>
<dbReference type="InterPro" id="IPR035979">
    <property type="entry name" value="RBD_domain_sf"/>
</dbReference>
<dbReference type="InterPro" id="IPR012677">
    <property type="entry name" value="Nucleotide-bd_a/b_plait_sf"/>
</dbReference>
<dbReference type="EnsemblMetazoa" id="CJA00442.1">
    <property type="protein sequence ID" value="CJA00442.1"/>
    <property type="gene ID" value="WBGene00119646"/>
</dbReference>
<proteinExistence type="predicted"/>
<feature type="region of interest" description="Disordered" evidence="5">
    <location>
        <begin position="191"/>
        <end position="269"/>
    </location>
</feature>
<evidence type="ECO:0000313" key="8">
    <source>
        <dbReference type="Proteomes" id="UP000005237"/>
    </source>
</evidence>